<dbReference type="Proteomes" id="UP001630127">
    <property type="component" value="Unassembled WGS sequence"/>
</dbReference>
<name>A0ABD2YJT7_9GENT</name>
<evidence type="ECO:0000313" key="2">
    <source>
        <dbReference type="Proteomes" id="UP001630127"/>
    </source>
</evidence>
<accession>A0ABD2YJT7</accession>
<dbReference type="EMBL" id="JBJUIK010000013">
    <property type="protein sequence ID" value="KAL3507650.1"/>
    <property type="molecule type" value="Genomic_DNA"/>
</dbReference>
<keyword evidence="2" id="KW-1185">Reference proteome</keyword>
<comment type="caution">
    <text evidence="1">The sequence shown here is derived from an EMBL/GenBank/DDBJ whole genome shotgun (WGS) entry which is preliminary data.</text>
</comment>
<protein>
    <submittedName>
        <fullName evidence="1">Uncharacterized protein</fullName>
    </submittedName>
</protein>
<gene>
    <name evidence="1" type="ORF">ACH5RR_033032</name>
</gene>
<organism evidence="1 2">
    <name type="scientific">Cinchona calisaya</name>
    <dbReference type="NCBI Taxonomy" id="153742"/>
    <lineage>
        <taxon>Eukaryota</taxon>
        <taxon>Viridiplantae</taxon>
        <taxon>Streptophyta</taxon>
        <taxon>Embryophyta</taxon>
        <taxon>Tracheophyta</taxon>
        <taxon>Spermatophyta</taxon>
        <taxon>Magnoliopsida</taxon>
        <taxon>eudicotyledons</taxon>
        <taxon>Gunneridae</taxon>
        <taxon>Pentapetalae</taxon>
        <taxon>asterids</taxon>
        <taxon>lamiids</taxon>
        <taxon>Gentianales</taxon>
        <taxon>Rubiaceae</taxon>
        <taxon>Cinchonoideae</taxon>
        <taxon>Cinchoneae</taxon>
        <taxon>Cinchona</taxon>
    </lineage>
</organism>
<evidence type="ECO:0000313" key="1">
    <source>
        <dbReference type="EMBL" id="KAL3507650.1"/>
    </source>
</evidence>
<dbReference type="AlphaFoldDB" id="A0ABD2YJT7"/>
<proteinExistence type="predicted"/>
<reference evidence="1 2" key="1">
    <citation type="submission" date="2024-11" db="EMBL/GenBank/DDBJ databases">
        <title>A near-complete genome assembly of Cinchona calisaya.</title>
        <authorList>
            <person name="Lian D.C."/>
            <person name="Zhao X.W."/>
            <person name="Wei L."/>
        </authorList>
    </citation>
    <scope>NUCLEOTIDE SEQUENCE [LARGE SCALE GENOMIC DNA]</scope>
    <source>
        <tissue evidence="1">Nenye</tissue>
    </source>
</reference>
<sequence length="286" mass="31892">MAHVACNVSIAESTIWKKPVAGPTKLNICGDRTTIRGLLRNSRGDWMARFIYKMSPPSNMKLAQIKAVKLGLEMAQKLCSPLSKKAKLPLILQLLGRFFGKVSKLGGTTTNDVMIGGEVSRELQGKTSTDTNIDFDVVGLEDEASNKVDNDKAHLGVKMIHLTKDDQQCVWVKKLFISYGRCRLPSMEVNVKNDQIRIIASKLLSTFKIGLKIIHEDVNFYAMKTNTASKVKVGIATTDASMDEWLQEQVMGIKVMTKNACMDEWLHVALQYHEESKFLPTKLGSM</sequence>